<keyword evidence="3" id="KW-0804">Transcription</keyword>
<proteinExistence type="predicted"/>
<evidence type="ECO:0000256" key="2">
    <source>
        <dbReference type="ARBA" id="ARBA00023125"/>
    </source>
</evidence>
<keyword evidence="1" id="KW-0805">Transcription regulation</keyword>
<evidence type="ECO:0000256" key="3">
    <source>
        <dbReference type="ARBA" id="ARBA00023163"/>
    </source>
</evidence>
<evidence type="ECO:0000313" key="5">
    <source>
        <dbReference type="EMBL" id="SCW28236.1"/>
    </source>
</evidence>
<dbReference type="Proteomes" id="UP000199542">
    <property type="component" value="Unassembled WGS sequence"/>
</dbReference>
<feature type="domain" description="HTH marR-type" evidence="4">
    <location>
        <begin position="12"/>
        <end position="144"/>
    </location>
</feature>
<dbReference type="InterPro" id="IPR036390">
    <property type="entry name" value="WH_DNA-bd_sf"/>
</dbReference>
<dbReference type="InterPro" id="IPR023187">
    <property type="entry name" value="Tscrpt_reg_MarR-type_CS"/>
</dbReference>
<evidence type="ECO:0000313" key="6">
    <source>
        <dbReference type="Proteomes" id="UP000199542"/>
    </source>
</evidence>
<name>A0A1G4P7Q3_9HYPH</name>
<dbReference type="Pfam" id="PF12802">
    <property type="entry name" value="MarR_2"/>
    <property type="match status" value="1"/>
</dbReference>
<organism evidence="5 6">
    <name type="scientific">Rhizobium mongolense subsp. loessense</name>
    <dbReference type="NCBI Taxonomy" id="158890"/>
    <lineage>
        <taxon>Bacteria</taxon>
        <taxon>Pseudomonadati</taxon>
        <taxon>Pseudomonadota</taxon>
        <taxon>Alphaproteobacteria</taxon>
        <taxon>Hyphomicrobiales</taxon>
        <taxon>Rhizobiaceae</taxon>
        <taxon>Rhizobium/Agrobacterium group</taxon>
        <taxon>Rhizobium</taxon>
    </lineage>
</organism>
<dbReference type="InterPro" id="IPR039422">
    <property type="entry name" value="MarR/SlyA-like"/>
</dbReference>
<dbReference type="Gene3D" id="1.10.10.10">
    <property type="entry name" value="Winged helix-like DNA-binding domain superfamily/Winged helix DNA-binding domain"/>
    <property type="match status" value="1"/>
</dbReference>
<dbReference type="RefSeq" id="WP_092583088.1">
    <property type="nucleotide sequence ID" value="NZ_FMTM01000001.1"/>
</dbReference>
<dbReference type="GO" id="GO:0006950">
    <property type="term" value="P:response to stress"/>
    <property type="evidence" value="ECO:0007669"/>
    <property type="project" value="TreeGrafter"/>
</dbReference>
<dbReference type="PANTHER" id="PTHR33164:SF105">
    <property type="entry name" value="TRANSCRIPTIONAL REPRESSOR PROTEIN-RELATED"/>
    <property type="match status" value="1"/>
</dbReference>
<keyword evidence="2 5" id="KW-0238">DNA-binding</keyword>
<dbReference type="PROSITE" id="PS01117">
    <property type="entry name" value="HTH_MARR_1"/>
    <property type="match status" value="1"/>
</dbReference>
<dbReference type="AlphaFoldDB" id="A0A1G4P7Q3"/>
<dbReference type="SMART" id="SM00347">
    <property type="entry name" value="HTH_MARR"/>
    <property type="match status" value="1"/>
</dbReference>
<evidence type="ECO:0000256" key="1">
    <source>
        <dbReference type="ARBA" id="ARBA00023015"/>
    </source>
</evidence>
<dbReference type="GO" id="GO:0003677">
    <property type="term" value="F:DNA binding"/>
    <property type="evidence" value="ECO:0007669"/>
    <property type="project" value="UniProtKB-KW"/>
</dbReference>
<evidence type="ECO:0000259" key="4">
    <source>
        <dbReference type="PROSITE" id="PS50995"/>
    </source>
</evidence>
<dbReference type="PROSITE" id="PS50995">
    <property type="entry name" value="HTH_MARR_2"/>
    <property type="match status" value="1"/>
</dbReference>
<dbReference type="InterPro" id="IPR000835">
    <property type="entry name" value="HTH_MarR-typ"/>
</dbReference>
<dbReference type="InterPro" id="IPR036388">
    <property type="entry name" value="WH-like_DNA-bd_sf"/>
</dbReference>
<accession>A0A1G4P7Q3</accession>
<dbReference type="SUPFAM" id="SSF46785">
    <property type="entry name" value="Winged helix' DNA-binding domain"/>
    <property type="match status" value="1"/>
</dbReference>
<sequence length="163" mass="18095">MDEKTEGFESWAYCSNSALRRATRQLGQLYDDVLAPSGLKATQYGLLSQIHFNANPSLKSLADGLVMDLSALGHTLKPLIRDGLVELVPDEKDRRVKRVKLTEIGVEKWQEAHLLWREAHSRFDNAFGEEESAALRNAMNRIASPDFAKTFVAGPGKDRGSAP</sequence>
<dbReference type="EMBL" id="FMTM01000001">
    <property type="protein sequence ID" value="SCW28236.1"/>
    <property type="molecule type" value="Genomic_DNA"/>
</dbReference>
<protein>
    <submittedName>
        <fullName evidence="5">DNA-binding transcriptional regulator, MarR family</fullName>
    </submittedName>
</protein>
<dbReference type="GO" id="GO:0003700">
    <property type="term" value="F:DNA-binding transcription factor activity"/>
    <property type="evidence" value="ECO:0007669"/>
    <property type="project" value="InterPro"/>
</dbReference>
<dbReference type="PANTHER" id="PTHR33164">
    <property type="entry name" value="TRANSCRIPTIONAL REGULATOR, MARR FAMILY"/>
    <property type="match status" value="1"/>
</dbReference>
<reference evidence="5 6" key="1">
    <citation type="submission" date="2016-10" db="EMBL/GenBank/DDBJ databases">
        <authorList>
            <person name="de Groot N.N."/>
        </authorList>
    </citation>
    <scope>NUCLEOTIDE SEQUENCE [LARGE SCALE GENOMIC DNA]</scope>
    <source>
        <strain evidence="5 6">CGMCC 1.3401</strain>
    </source>
</reference>
<gene>
    <name evidence="5" type="ORF">SAMN02927900_00107</name>
</gene>